<comment type="caution">
    <text evidence="1">The sequence shown here is derived from an EMBL/GenBank/DDBJ whole genome shotgun (WGS) entry which is preliminary data.</text>
</comment>
<proteinExistence type="predicted"/>
<dbReference type="AlphaFoldDB" id="A0A2H0W8Q7"/>
<accession>A0A2H0W8Q7</accession>
<evidence type="ECO:0000313" key="1">
    <source>
        <dbReference type="EMBL" id="PIS09007.1"/>
    </source>
</evidence>
<gene>
    <name evidence="1" type="ORF">COT75_04060</name>
</gene>
<reference evidence="2" key="1">
    <citation type="submission" date="2017-09" db="EMBL/GenBank/DDBJ databases">
        <title>Depth-based differentiation of microbial function through sediment-hosted aquifers and enrichment of novel symbionts in the deep terrestrial subsurface.</title>
        <authorList>
            <person name="Probst A.J."/>
            <person name="Ladd B."/>
            <person name="Jarett J.K."/>
            <person name="Geller-Mcgrath D.E."/>
            <person name="Sieber C.M.K."/>
            <person name="Emerson J.B."/>
            <person name="Anantharaman K."/>
            <person name="Thomas B.C."/>
            <person name="Malmstrom R."/>
            <person name="Stieglmeier M."/>
            <person name="Klingl A."/>
            <person name="Woyke T."/>
            <person name="Ryan C.M."/>
            <person name="Banfield J.F."/>
        </authorList>
    </citation>
    <scope>NUCLEOTIDE SEQUENCE [LARGE SCALE GENOMIC DNA]</scope>
</reference>
<organism evidence="1 2">
    <name type="scientific">Candidatus Beckwithbacteria bacterium CG10_big_fil_rev_8_21_14_0_10_34_10</name>
    <dbReference type="NCBI Taxonomy" id="1974495"/>
    <lineage>
        <taxon>Bacteria</taxon>
        <taxon>Candidatus Beckwithiibacteriota</taxon>
    </lineage>
</organism>
<name>A0A2H0W8Q7_9BACT</name>
<dbReference type="EMBL" id="PEZT01000023">
    <property type="protein sequence ID" value="PIS09007.1"/>
    <property type="molecule type" value="Genomic_DNA"/>
</dbReference>
<sequence>MEEDLAEVFIRKGKEGYERKRAGKAVLGWLIEKSEDLRKEKSSGLKVGEIALSVLEGLSRGEIFFVVKNGKDVPVIKSRLVKVNMPIIETVDNKRIEPLARAVALQVRKDVTSQALLSLGKEGDKELAKVYWNHVHTGFDKGRFYVDWPVKIKDPDFGSFPQIDEK</sequence>
<protein>
    <submittedName>
        <fullName evidence="1">Uncharacterized protein</fullName>
    </submittedName>
</protein>
<evidence type="ECO:0000313" key="2">
    <source>
        <dbReference type="Proteomes" id="UP000230093"/>
    </source>
</evidence>
<dbReference type="Proteomes" id="UP000230093">
    <property type="component" value="Unassembled WGS sequence"/>
</dbReference>